<gene>
    <name evidence="1" type="ORF">L873DRAFT_247050</name>
</gene>
<accession>A0A3N4J491</accession>
<evidence type="ECO:0000313" key="1">
    <source>
        <dbReference type="EMBL" id="RPA92057.1"/>
    </source>
</evidence>
<keyword evidence="2" id="KW-1185">Reference proteome</keyword>
<organism evidence="1 2">
    <name type="scientific">Choiromyces venosus 120613-1</name>
    <dbReference type="NCBI Taxonomy" id="1336337"/>
    <lineage>
        <taxon>Eukaryota</taxon>
        <taxon>Fungi</taxon>
        <taxon>Dikarya</taxon>
        <taxon>Ascomycota</taxon>
        <taxon>Pezizomycotina</taxon>
        <taxon>Pezizomycetes</taxon>
        <taxon>Pezizales</taxon>
        <taxon>Tuberaceae</taxon>
        <taxon>Choiromyces</taxon>
    </lineage>
</organism>
<proteinExistence type="predicted"/>
<dbReference type="Proteomes" id="UP000276215">
    <property type="component" value="Unassembled WGS sequence"/>
</dbReference>
<reference evidence="1 2" key="1">
    <citation type="journal article" date="2018" name="Nat. Ecol. Evol.">
        <title>Pezizomycetes genomes reveal the molecular basis of ectomycorrhizal truffle lifestyle.</title>
        <authorList>
            <person name="Murat C."/>
            <person name="Payen T."/>
            <person name="Noel B."/>
            <person name="Kuo A."/>
            <person name="Morin E."/>
            <person name="Chen J."/>
            <person name="Kohler A."/>
            <person name="Krizsan K."/>
            <person name="Balestrini R."/>
            <person name="Da Silva C."/>
            <person name="Montanini B."/>
            <person name="Hainaut M."/>
            <person name="Levati E."/>
            <person name="Barry K.W."/>
            <person name="Belfiori B."/>
            <person name="Cichocki N."/>
            <person name="Clum A."/>
            <person name="Dockter R.B."/>
            <person name="Fauchery L."/>
            <person name="Guy J."/>
            <person name="Iotti M."/>
            <person name="Le Tacon F."/>
            <person name="Lindquist E.A."/>
            <person name="Lipzen A."/>
            <person name="Malagnac F."/>
            <person name="Mello A."/>
            <person name="Molinier V."/>
            <person name="Miyauchi S."/>
            <person name="Poulain J."/>
            <person name="Riccioni C."/>
            <person name="Rubini A."/>
            <person name="Sitrit Y."/>
            <person name="Splivallo R."/>
            <person name="Traeger S."/>
            <person name="Wang M."/>
            <person name="Zifcakova L."/>
            <person name="Wipf D."/>
            <person name="Zambonelli A."/>
            <person name="Paolocci F."/>
            <person name="Nowrousian M."/>
            <person name="Ottonello S."/>
            <person name="Baldrian P."/>
            <person name="Spatafora J.W."/>
            <person name="Henrissat B."/>
            <person name="Nagy L.G."/>
            <person name="Aury J.M."/>
            <person name="Wincker P."/>
            <person name="Grigoriev I.V."/>
            <person name="Bonfante P."/>
            <person name="Martin F.M."/>
        </authorList>
    </citation>
    <scope>NUCLEOTIDE SEQUENCE [LARGE SCALE GENOMIC DNA]</scope>
    <source>
        <strain evidence="1 2">120613-1</strain>
    </source>
</reference>
<name>A0A3N4J491_9PEZI</name>
<dbReference type="EMBL" id="ML120482">
    <property type="protein sequence ID" value="RPA92057.1"/>
    <property type="molecule type" value="Genomic_DNA"/>
</dbReference>
<protein>
    <submittedName>
        <fullName evidence="1">Uncharacterized protein</fullName>
    </submittedName>
</protein>
<dbReference type="AlphaFoldDB" id="A0A3N4J491"/>
<sequence>MYIQPISITHSLYHLCFTSSLLQYSIYTRILHTNILRMRILLIFTQCLVDLTLYT</sequence>
<evidence type="ECO:0000313" key="2">
    <source>
        <dbReference type="Proteomes" id="UP000276215"/>
    </source>
</evidence>